<dbReference type="GO" id="GO:0006313">
    <property type="term" value="P:DNA transposition"/>
    <property type="evidence" value="ECO:0007669"/>
    <property type="project" value="InterPro"/>
</dbReference>
<evidence type="ECO:0000313" key="4">
    <source>
        <dbReference type="Proteomes" id="UP000032671"/>
    </source>
</evidence>
<accession>A0A0D6N660</accession>
<dbReference type="GO" id="GO:0004803">
    <property type="term" value="F:transposase activity"/>
    <property type="evidence" value="ECO:0007669"/>
    <property type="project" value="InterPro"/>
</dbReference>
<dbReference type="InterPro" id="IPR002559">
    <property type="entry name" value="Transposase_11"/>
</dbReference>
<feature type="domain" description="Transposase IS4-like" evidence="1">
    <location>
        <begin position="20"/>
        <end position="88"/>
    </location>
</feature>
<evidence type="ECO:0000313" key="3">
    <source>
        <dbReference type="EMBL" id="GEL57404.1"/>
    </source>
</evidence>
<dbReference type="GO" id="GO:0003677">
    <property type="term" value="F:DNA binding"/>
    <property type="evidence" value="ECO:0007669"/>
    <property type="project" value="InterPro"/>
</dbReference>
<accession>A0A6N3SJY5</accession>
<dbReference type="Proteomes" id="UP000032671">
    <property type="component" value="Unassembled WGS sequence"/>
</dbReference>
<dbReference type="Pfam" id="PF01609">
    <property type="entry name" value="DDE_Tnp_1"/>
    <property type="match status" value="1"/>
</dbReference>
<proteinExistence type="predicted"/>
<keyword evidence="5" id="KW-1185">Reference proteome</keyword>
<comment type="caution">
    <text evidence="2">The sequence shown here is derived from an EMBL/GenBank/DDBJ whole genome shotgun (WGS) entry which is preliminary data.</text>
</comment>
<gene>
    <name evidence="2" type="ORF">Abci_030_006</name>
    <name evidence="3" type="ORF">ACI01nite_00060</name>
</gene>
<evidence type="ECO:0000313" key="2">
    <source>
        <dbReference type="EMBL" id="GAN61512.1"/>
    </source>
</evidence>
<protein>
    <submittedName>
        <fullName evidence="2">Transposase</fullName>
    </submittedName>
</protein>
<evidence type="ECO:0000259" key="1">
    <source>
        <dbReference type="Pfam" id="PF01609"/>
    </source>
</evidence>
<reference evidence="3 5" key="2">
    <citation type="submission" date="2019-07" db="EMBL/GenBank/DDBJ databases">
        <title>Whole genome shotgun sequence of Acetobacter cibinongensis NBRC 16605.</title>
        <authorList>
            <person name="Hosoyama A."/>
            <person name="Uohara A."/>
            <person name="Ohji S."/>
            <person name="Ichikawa N."/>
        </authorList>
    </citation>
    <scope>NUCLEOTIDE SEQUENCE [LARGE SCALE GENOMIC DNA]</scope>
    <source>
        <strain evidence="3 5">NBRC 16605</strain>
    </source>
</reference>
<sequence length="90" mass="9479">MSVLTSIVRASVKKGADQAIGRSRGKLTTKTHAIVDVAGKAMALSLTLGLQADIIEAESLLNEIDPKAFIADKAYDAAPLIEKLEDKGNT</sequence>
<evidence type="ECO:0000313" key="5">
    <source>
        <dbReference type="Proteomes" id="UP000321891"/>
    </source>
</evidence>
<dbReference type="AlphaFoldDB" id="A0A0D6N660"/>
<name>A0A0D6N660_9PROT</name>
<dbReference type="STRING" id="1231339.Abci_030_006"/>
<organism evidence="2 4">
    <name type="scientific">Acetobacter cibinongensis</name>
    <dbReference type="NCBI Taxonomy" id="146475"/>
    <lineage>
        <taxon>Bacteria</taxon>
        <taxon>Pseudomonadati</taxon>
        <taxon>Pseudomonadota</taxon>
        <taxon>Alphaproteobacteria</taxon>
        <taxon>Acetobacterales</taxon>
        <taxon>Acetobacteraceae</taxon>
        <taxon>Acetobacter</taxon>
    </lineage>
</organism>
<dbReference type="EMBL" id="BJVU01000001">
    <property type="protein sequence ID" value="GEL57404.1"/>
    <property type="molecule type" value="Genomic_DNA"/>
</dbReference>
<reference evidence="2 4" key="1">
    <citation type="submission" date="2012-11" db="EMBL/GenBank/DDBJ databases">
        <title>Whole genome sequence of Acetobacter cibinongensis 4H-1.</title>
        <authorList>
            <person name="Azuma Y."/>
            <person name="Higashiura N."/>
            <person name="Hirakawa H."/>
            <person name="Matsushita K."/>
        </authorList>
    </citation>
    <scope>NUCLEOTIDE SEQUENCE [LARGE SCALE GENOMIC DNA]</scope>
    <source>
        <strain evidence="2 4">4H-1</strain>
    </source>
</reference>
<dbReference type="EMBL" id="BAMV01000030">
    <property type="protein sequence ID" value="GAN61512.1"/>
    <property type="molecule type" value="Genomic_DNA"/>
</dbReference>
<dbReference type="Proteomes" id="UP000321891">
    <property type="component" value="Unassembled WGS sequence"/>
</dbReference>